<dbReference type="Proteomes" id="UP000190092">
    <property type="component" value="Unassembled WGS sequence"/>
</dbReference>
<dbReference type="STRING" id="225324.SAMN02745126_03474"/>
<keyword evidence="1" id="KW-0812">Transmembrane</keyword>
<keyword evidence="4" id="KW-1185">Reference proteome</keyword>
<dbReference type="RefSeq" id="WP_085935178.1">
    <property type="nucleotide sequence ID" value="NZ_FUWJ01000004.1"/>
</dbReference>
<feature type="transmembrane region" description="Helical" evidence="1">
    <location>
        <begin position="185"/>
        <end position="210"/>
    </location>
</feature>
<reference evidence="4" key="1">
    <citation type="submission" date="2017-02" db="EMBL/GenBank/DDBJ databases">
        <authorList>
            <person name="Varghese N."/>
            <person name="Submissions S."/>
        </authorList>
    </citation>
    <scope>NUCLEOTIDE SEQUENCE [LARGE SCALE GENOMIC DNA]</scope>
    <source>
        <strain evidence="4">ATCC 27094</strain>
    </source>
</reference>
<sequence>MDLILRVLAVCHDGLVSLTAQPAGLSISLFLAGLAGSALHCVGMCGPFVLGQVAADVERIGTGYGEWRRLAGAALLPYHLGRVTTYTGLGALAGGVTALFASTAAFGLLSGLLLVGGAALMLAQAVGLATTVATPATGLLTRLASGLSTSANPISRYALGVVLGFLPCGMIYGALGAAAGTGSAWLGAAAMAGFALGTIPALVMVGWGGLFVRRRLREVGRWVFAPLLLLNAVFMLALAGERFGLVVNP</sequence>
<evidence type="ECO:0000313" key="4">
    <source>
        <dbReference type="Proteomes" id="UP000190092"/>
    </source>
</evidence>
<dbReference type="InterPro" id="IPR039447">
    <property type="entry name" value="UreH-like_TM_dom"/>
</dbReference>
<dbReference type="AlphaFoldDB" id="A0A1T4R0T3"/>
<proteinExistence type="predicted"/>
<accession>A0A1T4R0T3</accession>
<feature type="transmembrane region" description="Helical" evidence="1">
    <location>
        <begin position="121"/>
        <end position="145"/>
    </location>
</feature>
<dbReference type="EMBL" id="FUWJ01000004">
    <property type="protein sequence ID" value="SKA09604.1"/>
    <property type="molecule type" value="Genomic_DNA"/>
</dbReference>
<evidence type="ECO:0000313" key="3">
    <source>
        <dbReference type="EMBL" id="SKA09604.1"/>
    </source>
</evidence>
<feature type="domain" description="Urease accessory protein UreH-like transmembrane" evidence="2">
    <location>
        <begin position="29"/>
        <end position="229"/>
    </location>
</feature>
<dbReference type="PANTHER" id="PTHR42208:SF1">
    <property type="entry name" value="HEAVY METAL TRANSPORTER"/>
    <property type="match status" value="1"/>
</dbReference>
<feature type="transmembrane region" description="Helical" evidence="1">
    <location>
        <begin position="222"/>
        <end position="240"/>
    </location>
</feature>
<organism evidence="3 4">
    <name type="scientific">Enhydrobacter aerosaccus</name>
    <dbReference type="NCBI Taxonomy" id="225324"/>
    <lineage>
        <taxon>Bacteria</taxon>
        <taxon>Pseudomonadati</taxon>
        <taxon>Pseudomonadota</taxon>
        <taxon>Alphaproteobacteria</taxon>
        <taxon>Hyphomicrobiales</taxon>
        <taxon>Enhydrobacter</taxon>
    </lineage>
</organism>
<dbReference type="PANTHER" id="PTHR42208">
    <property type="entry name" value="HEAVY METAL TRANSPORTER-RELATED"/>
    <property type="match status" value="1"/>
</dbReference>
<dbReference type="Pfam" id="PF13386">
    <property type="entry name" value="DsbD_2"/>
    <property type="match status" value="1"/>
</dbReference>
<feature type="transmembrane region" description="Helical" evidence="1">
    <location>
        <begin position="89"/>
        <end position="115"/>
    </location>
</feature>
<gene>
    <name evidence="3" type="ORF">SAMN02745126_03474</name>
</gene>
<feature type="transmembrane region" description="Helical" evidence="1">
    <location>
        <begin position="157"/>
        <end position="179"/>
    </location>
</feature>
<keyword evidence="1" id="KW-0472">Membrane</keyword>
<feature type="transmembrane region" description="Helical" evidence="1">
    <location>
        <begin position="27"/>
        <end position="50"/>
    </location>
</feature>
<evidence type="ECO:0000256" key="1">
    <source>
        <dbReference type="SAM" id="Phobius"/>
    </source>
</evidence>
<dbReference type="OrthoDB" id="5574095at2"/>
<evidence type="ECO:0000259" key="2">
    <source>
        <dbReference type="Pfam" id="PF13386"/>
    </source>
</evidence>
<keyword evidence="1" id="KW-1133">Transmembrane helix</keyword>
<name>A0A1T4R0T3_9HYPH</name>
<protein>
    <recommendedName>
        <fullName evidence="2">Urease accessory protein UreH-like transmembrane domain-containing protein</fullName>
    </recommendedName>
</protein>